<name>A0A4S4US08_KLEPN</name>
<dbReference type="EMBL" id="CP072810">
    <property type="protein sequence ID" value="QTR64836.1"/>
    <property type="molecule type" value="Genomic_DNA"/>
</dbReference>
<geneLocation type="plasmid" evidence="6">
    <name>phvKpST15_NDM-1_2501</name>
</geneLocation>
<dbReference type="EMBL" id="MW911666">
    <property type="protein sequence ID" value="QXV89273.1"/>
    <property type="molecule type" value="Genomic_DNA"/>
</dbReference>
<geneLocation type="plasmid" evidence="2">
    <name>phvKpST395_NDM1_1657</name>
</geneLocation>
<reference evidence="1" key="3">
    <citation type="submission" date="2021-04" db="EMBL/GenBank/DDBJ databases">
        <title>Hybrid resistance and virulence plasmids from nosocomial Klebsiella pneumoniae isolates.</title>
        <authorList>
            <person name="Starkova P."/>
            <person name="Sulian O."/>
            <person name="Likholetova D."/>
            <person name="Ageevets V."/>
            <person name="Gostev V."/>
            <person name="Sopova J."/>
            <person name="Lebedeva M."/>
            <person name="Sidorenko S."/>
            <person name="Lazareva I."/>
        </authorList>
    </citation>
    <scope>NUCLEOTIDE SEQUENCE</scope>
    <source>
        <strain evidence="2">1657</strain>
        <strain evidence="1">1659</strain>
        <plasmid evidence="1">phvKpST147_NDM1_1659</plasmid>
        <plasmid evidence="2">phvKpST395_NDM1_1657</plasmid>
    </source>
</reference>
<protein>
    <submittedName>
        <fullName evidence="9">Uncharacterized protein</fullName>
    </submittedName>
</protein>
<dbReference type="EMBL" id="SSUJ01000035">
    <property type="protein sequence ID" value="THI23430.1"/>
    <property type="molecule type" value="Genomic_DNA"/>
</dbReference>
<evidence type="ECO:0000313" key="8">
    <source>
        <dbReference type="EMBL" id="QXV91609.1"/>
    </source>
</evidence>
<geneLocation type="plasmid" evidence="5">
    <name>phvKpST874_NDM-1_2471</name>
</geneLocation>
<organism evidence="9 10">
    <name type="scientific">Klebsiella pneumoniae subsp. pneumoniae</name>
    <dbReference type="NCBI Taxonomy" id="72407"/>
    <lineage>
        <taxon>Bacteria</taxon>
        <taxon>Pseudomonadati</taxon>
        <taxon>Pseudomonadota</taxon>
        <taxon>Gammaproteobacteria</taxon>
        <taxon>Enterobacterales</taxon>
        <taxon>Enterobacteriaceae</taxon>
        <taxon>Klebsiella/Raoultella group</taxon>
        <taxon>Klebsiella</taxon>
        <taxon>Klebsiella pneumoniae complex</taxon>
    </lineage>
</organism>
<gene>
    <name evidence="9" type="ORF">E9161_26595</name>
    <name evidence="2" type="ORF">J8405_00395</name>
    <name evidence="1" type="ORF">J8406_00385</name>
</gene>
<geneLocation type="plasmid" evidence="7">
    <name>phvKpST395_NDM-1_2512</name>
</geneLocation>
<evidence type="ECO:0000313" key="4">
    <source>
        <dbReference type="EMBL" id="QXV89821.1"/>
    </source>
</evidence>
<accession>A0A4S4US08</accession>
<dbReference type="EMBL" id="MW911667">
    <property type="protein sequence ID" value="QXV89821.1"/>
    <property type="molecule type" value="Genomic_DNA"/>
</dbReference>
<dbReference type="EMBL" id="MW911670">
    <property type="protein sequence ID" value="QXV91190.1"/>
    <property type="molecule type" value="Genomic_DNA"/>
</dbReference>
<reference evidence="9 10" key="1">
    <citation type="submission" date="2019-04" db="EMBL/GenBank/DDBJ databases">
        <authorList>
            <person name="Fouts D."/>
            <person name="Sutton G."/>
            <person name="Singh I."/>
            <person name="Nguyen K."/>
        </authorList>
    </citation>
    <scope>NUCLEOTIDE SEQUENCE [LARGE SCALE GENOMIC DNA]</scope>
    <source>
        <strain evidence="9 10">55</strain>
    </source>
</reference>
<geneLocation type="plasmid" evidence="1">
    <name>phvKpST147_NDM1_1659</name>
</geneLocation>
<evidence type="ECO:0000313" key="6">
    <source>
        <dbReference type="EMBL" id="QXV90615.1"/>
    </source>
</evidence>
<evidence type="ECO:0000313" key="2">
    <source>
        <dbReference type="EMBL" id="QTR65188.1"/>
    </source>
</evidence>
<dbReference type="EMBL" id="CP072809">
    <property type="protein sequence ID" value="QTR65188.1"/>
    <property type="molecule type" value="Genomic_DNA"/>
</dbReference>
<evidence type="ECO:0000313" key="7">
    <source>
        <dbReference type="EMBL" id="QXV91190.1"/>
    </source>
</evidence>
<sequence length="203" mass="23196">MFKEIKKWFVKGVNYETEFIAAVKRSKKWKLEVPNISLKKTPFLAGERAAIALKVIQDYASMHSPEEVSQQCFGYMYGIQSALENALQTPLYYTLGYIEFEKRPVFHTEIPKLERNLYNPVSGVGAIDLHAWLTTPNLEIIDLTFATTYGIVNDIPSVIGRSSFQHYSEFNDNMVYHPQLIGDDYLKKIGAIVDYSSLNIIIT</sequence>
<dbReference type="EMBL" id="MW911669">
    <property type="protein sequence ID" value="QXV90615.1"/>
    <property type="molecule type" value="Genomic_DNA"/>
</dbReference>
<evidence type="ECO:0000313" key="5">
    <source>
        <dbReference type="EMBL" id="QXV90169.1"/>
    </source>
</evidence>
<dbReference type="EMBL" id="MW911668">
    <property type="protein sequence ID" value="QXV90169.1"/>
    <property type="molecule type" value="Genomic_DNA"/>
</dbReference>
<evidence type="ECO:0000313" key="3">
    <source>
        <dbReference type="EMBL" id="QXV89273.1"/>
    </source>
</evidence>
<evidence type="ECO:0000313" key="10">
    <source>
        <dbReference type="Proteomes" id="UP000304895"/>
    </source>
</evidence>
<geneLocation type="plasmid" evidence="3">
    <name>phvKpST395_NDM-1_1971</name>
</geneLocation>
<geneLocation type="plasmid" evidence="4">
    <name>phvKpST395_2024</name>
</geneLocation>
<dbReference type="EMBL" id="MW911671">
    <property type="protein sequence ID" value="QXV91609.1"/>
    <property type="molecule type" value="Genomic_DNA"/>
</dbReference>
<dbReference type="Proteomes" id="UP000304895">
    <property type="component" value="Unassembled WGS sequence"/>
</dbReference>
<reference evidence="3" key="2">
    <citation type="journal article" date="2021" name="Antibiotics">
        <title>Emergence of Hybrid Resistance and Virulence Plasmids Harboring New Delhi Metallo-beta-Lactamase in Klebsiella pneumoniae in Russia.</title>
        <authorList>
            <person name="Starkova P."/>
            <person name="Lazareva I."/>
            <person name="Avdeeva A."/>
            <person name="Sulian O."/>
            <person name="Likholetova D."/>
            <person name="Ageevets V."/>
            <person name="Lebedeva M."/>
            <person name="Gostev V."/>
            <person name="Sopova J."/>
            <person name="Sidorenko S."/>
        </authorList>
    </citation>
    <scope>NUCLEOTIDE SEQUENCE</scope>
    <source>
        <plasmid evidence="8">phvKpST147_NDM-1_2566</plasmid>
        <plasmid evidence="6">phvKpST15_NDM-1_2501</plasmid>
        <plasmid evidence="4">phvKpST395_2024</plasmid>
        <plasmid evidence="3">phvKpST395_NDM-1_1971</plasmid>
        <plasmid evidence="7">phvKpST395_NDM-1_2512</plasmid>
        <plasmid evidence="5">phvKpST874_NDM-1_2471</plasmid>
    </source>
</reference>
<dbReference type="RefSeq" id="WP_084456092.1">
    <property type="nucleotide sequence ID" value="NZ_CM007852.1"/>
</dbReference>
<proteinExistence type="predicted"/>
<evidence type="ECO:0000313" key="9">
    <source>
        <dbReference type="EMBL" id="THI23430.1"/>
    </source>
</evidence>
<geneLocation type="plasmid" evidence="8">
    <name>phvKpST147_NDM-1_2566</name>
</geneLocation>
<keyword evidence="1" id="KW-0614">Plasmid</keyword>
<evidence type="ECO:0000313" key="1">
    <source>
        <dbReference type="EMBL" id="QTR64836.1"/>
    </source>
</evidence>
<dbReference type="AlphaFoldDB" id="A0A4S4US08"/>